<accession>A0A2P8F501</accession>
<dbReference type="InterPro" id="IPR035901">
    <property type="entry name" value="GIY-YIG_endonuc_sf"/>
</dbReference>
<keyword evidence="3" id="KW-0540">Nuclease</keyword>
<evidence type="ECO:0000259" key="2">
    <source>
        <dbReference type="PROSITE" id="PS50164"/>
    </source>
</evidence>
<evidence type="ECO:0000313" key="3">
    <source>
        <dbReference type="EMBL" id="PSL16795.1"/>
    </source>
</evidence>
<dbReference type="EMBL" id="PYGI01000001">
    <property type="protein sequence ID" value="PSL16795.1"/>
    <property type="molecule type" value="Genomic_DNA"/>
</dbReference>
<dbReference type="GO" id="GO:0004519">
    <property type="term" value="F:endonuclease activity"/>
    <property type="evidence" value="ECO:0007669"/>
    <property type="project" value="UniProtKB-KW"/>
</dbReference>
<dbReference type="Pfam" id="PF01541">
    <property type="entry name" value="GIY-YIG"/>
    <property type="match status" value="1"/>
</dbReference>
<dbReference type="AlphaFoldDB" id="A0A2P8F501"/>
<dbReference type="SUPFAM" id="SSF82771">
    <property type="entry name" value="GIY-YIG endonuclease"/>
    <property type="match status" value="1"/>
</dbReference>
<dbReference type="InterPro" id="IPR000305">
    <property type="entry name" value="GIY-YIG_endonuc"/>
</dbReference>
<gene>
    <name evidence="3" type="ORF">CLV44_101195</name>
</gene>
<protein>
    <submittedName>
        <fullName evidence="3">Putative endonuclease</fullName>
    </submittedName>
</protein>
<keyword evidence="3" id="KW-0378">Hydrolase</keyword>
<reference evidence="3 4" key="1">
    <citation type="submission" date="2018-03" db="EMBL/GenBank/DDBJ databases">
        <title>Genomic Encyclopedia of Archaeal and Bacterial Type Strains, Phase II (KMG-II): from individual species to whole genera.</title>
        <authorList>
            <person name="Goeker M."/>
        </authorList>
    </citation>
    <scope>NUCLEOTIDE SEQUENCE [LARGE SCALE GENOMIC DNA]</scope>
    <source>
        <strain evidence="3 4">DSM 17586</strain>
    </source>
</reference>
<sequence length="100" mass="11256">MQVGAKAVKKDWSVYILKCSDGSLYTGVTTDTARRLAEHNGDHPGRGARYTRARRPVQLVWQEAGHDRGSALRREYAVKRLRRSQKEQLLAAMVSSLADM</sequence>
<dbReference type="PANTHER" id="PTHR34477">
    <property type="entry name" value="UPF0213 PROTEIN YHBQ"/>
    <property type="match status" value="1"/>
</dbReference>
<organism evidence="3 4">
    <name type="scientific">Marinobacterium halophilum</name>
    <dbReference type="NCBI Taxonomy" id="267374"/>
    <lineage>
        <taxon>Bacteria</taxon>
        <taxon>Pseudomonadati</taxon>
        <taxon>Pseudomonadota</taxon>
        <taxon>Gammaproteobacteria</taxon>
        <taxon>Oceanospirillales</taxon>
        <taxon>Oceanospirillaceae</taxon>
        <taxon>Marinobacterium</taxon>
    </lineage>
</organism>
<evidence type="ECO:0000313" key="4">
    <source>
        <dbReference type="Proteomes" id="UP000242133"/>
    </source>
</evidence>
<keyword evidence="3" id="KW-0255">Endonuclease</keyword>
<dbReference type="Gene3D" id="3.40.1440.10">
    <property type="entry name" value="GIY-YIG endonuclease"/>
    <property type="match status" value="1"/>
</dbReference>
<dbReference type="OrthoDB" id="9797095at2"/>
<dbReference type="PROSITE" id="PS50164">
    <property type="entry name" value="GIY_YIG"/>
    <property type="match status" value="1"/>
</dbReference>
<evidence type="ECO:0000256" key="1">
    <source>
        <dbReference type="ARBA" id="ARBA00007435"/>
    </source>
</evidence>
<dbReference type="Proteomes" id="UP000242133">
    <property type="component" value="Unassembled WGS sequence"/>
</dbReference>
<dbReference type="InterPro" id="IPR050190">
    <property type="entry name" value="UPF0213_domain"/>
</dbReference>
<comment type="similarity">
    <text evidence="1">Belongs to the UPF0213 family.</text>
</comment>
<dbReference type="CDD" id="cd10456">
    <property type="entry name" value="GIY-YIG_UPF0213"/>
    <property type="match status" value="1"/>
</dbReference>
<proteinExistence type="inferred from homology"/>
<feature type="domain" description="GIY-YIG" evidence="2">
    <location>
        <begin position="10"/>
        <end position="88"/>
    </location>
</feature>
<keyword evidence="4" id="KW-1185">Reference proteome</keyword>
<name>A0A2P8F501_9GAMM</name>
<comment type="caution">
    <text evidence="3">The sequence shown here is derived from an EMBL/GenBank/DDBJ whole genome shotgun (WGS) entry which is preliminary data.</text>
</comment>
<dbReference type="PANTHER" id="PTHR34477:SF1">
    <property type="entry name" value="UPF0213 PROTEIN YHBQ"/>
    <property type="match status" value="1"/>
</dbReference>